<proteinExistence type="predicted"/>
<comment type="caution">
    <text evidence="2">The sequence shown here is derived from an EMBL/GenBank/DDBJ whole genome shotgun (WGS) entry which is preliminary data.</text>
</comment>
<feature type="region of interest" description="Disordered" evidence="1">
    <location>
        <begin position="1"/>
        <end position="31"/>
    </location>
</feature>
<dbReference type="Proteomes" id="UP000314294">
    <property type="component" value="Unassembled WGS sequence"/>
</dbReference>
<evidence type="ECO:0000313" key="2">
    <source>
        <dbReference type="EMBL" id="TNN60890.1"/>
    </source>
</evidence>
<evidence type="ECO:0000313" key="3">
    <source>
        <dbReference type="Proteomes" id="UP000314294"/>
    </source>
</evidence>
<protein>
    <submittedName>
        <fullName evidence="2">Uncharacterized protein</fullName>
    </submittedName>
</protein>
<accession>A0A4Z2H5V6</accession>
<name>A0A4Z2H5V6_9TELE</name>
<evidence type="ECO:0000256" key="1">
    <source>
        <dbReference type="SAM" id="MobiDB-lite"/>
    </source>
</evidence>
<gene>
    <name evidence="2" type="ORF">EYF80_028885</name>
</gene>
<dbReference type="AlphaFoldDB" id="A0A4Z2H5V6"/>
<dbReference type="EMBL" id="SRLO01000325">
    <property type="protein sequence ID" value="TNN60890.1"/>
    <property type="molecule type" value="Genomic_DNA"/>
</dbReference>
<sequence>MYLTDPFEPGYDSDRNRTGRTRGTQYGPLGDLVRTTQDNLAEAKGGDRSSDLIGDQRQIISNDDFAEVHSAVAPLQLPDAQVCFCTESGNKATTRTVRLLSEHSRWDVAPSSEAWTPRVSGRVKDSRVRSRQ</sequence>
<reference evidence="2 3" key="1">
    <citation type="submission" date="2019-03" db="EMBL/GenBank/DDBJ databases">
        <title>First draft genome of Liparis tanakae, snailfish: a comprehensive survey of snailfish specific genes.</title>
        <authorList>
            <person name="Kim W."/>
            <person name="Song I."/>
            <person name="Jeong J.-H."/>
            <person name="Kim D."/>
            <person name="Kim S."/>
            <person name="Ryu S."/>
            <person name="Song J.Y."/>
            <person name="Lee S.K."/>
        </authorList>
    </citation>
    <scope>NUCLEOTIDE SEQUENCE [LARGE SCALE GENOMIC DNA]</scope>
    <source>
        <tissue evidence="2">Muscle</tissue>
    </source>
</reference>
<keyword evidence="3" id="KW-1185">Reference proteome</keyword>
<organism evidence="2 3">
    <name type="scientific">Liparis tanakae</name>
    <name type="common">Tanaka's snailfish</name>
    <dbReference type="NCBI Taxonomy" id="230148"/>
    <lineage>
        <taxon>Eukaryota</taxon>
        <taxon>Metazoa</taxon>
        <taxon>Chordata</taxon>
        <taxon>Craniata</taxon>
        <taxon>Vertebrata</taxon>
        <taxon>Euteleostomi</taxon>
        <taxon>Actinopterygii</taxon>
        <taxon>Neopterygii</taxon>
        <taxon>Teleostei</taxon>
        <taxon>Neoteleostei</taxon>
        <taxon>Acanthomorphata</taxon>
        <taxon>Eupercaria</taxon>
        <taxon>Perciformes</taxon>
        <taxon>Cottioidei</taxon>
        <taxon>Cottales</taxon>
        <taxon>Liparidae</taxon>
        <taxon>Liparis</taxon>
    </lineage>
</organism>